<dbReference type="InterPro" id="IPR027417">
    <property type="entry name" value="P-loop_NTPase"/>
</dbReference>
<accession>X1LH25</accession>
<evidence type="ECO:0000313" key="1">
    <source>
        <dbReference type="EMBL" id="GAI05131.1"/>
    </source>
</evidence>
<gene>
    <name evidence="1" type="ORF">S06H3_23196</name>
</gene>
<reference evidence="1" key="1">
    <citation type="journal article" date="2014" name="Front. Microbiol.">
        <title>High frequency of phylogenetically diverse reductive dehalogenase-homologous genes in deep subseafloor sedimentary metagenomes.</title>
        <authorList>
            <person name="Kawai M."/>
            <person name="Futagami T."/>
            <person name="Toyoda A."/>
            <person name="Takaki Y."/>
            <person name="Nishi S."/>
            <person name="Hori S."/>
            <person name="Arai W."/>
            <person name="Tsubouchi T."/>
            <person name="Morono Y."/>
            <person name="Uchiyama I."/>
            <person name="Ito T."/>
            <person name="Fujiyama A."/>
            <person name="Inagaki F."/>
            <person name="Takami H."/>
        </authorList>
    </citation>
    <scope>NUCLEOTIDE SEQUENCE</scope>
    <source>
        <strain evidence="1">Expedition CK06-06</strain>
    </source>
</reference>
<comment type="caution">
    <text evidence="1">The sequence shown here is derived from an EMBL/GenBank/DDBJ whole genome shotgun (WGS) entry which is preliminary data.</text>
</comment>
<sequence length="186" mass="21552">MLRERILAYGQPGSGKSYAHLKIAEAYPGSKFHVIDTDDSIPRMLDGEFSHLNNVEVYPAQDWLGCCKALDDIKKHNLTGKDWLAIDMLCSAWDFVQSFFVEEIFDKDIASYFLQVRKELKEGASSLSVLQGWTDWRVINKIYQTWINEITYRLPCHIFYACKATTVRREDEPNIRNIYSDFGARP</sequence>
<name>X1LH25_9ZZZZ</name>
<dbReference type="AlphaFoldDB" id="X1LH25"/>
<dbReference type="EMBL" id="BARV01012561">
    <property type="protein sequence ID" value="GAI05131.1"/>
    <property type="molecule type" value="Genomic_DNA"/>
</dbReference>
<dbReference type="SUPFAM" id="SSF52540">
    <property type="entry name" value="P-loop containing nucleoside triphosphate hydrolases"/>
    <property type="match status" value="1"/>
</dbReference>
<protein>
    <submittedName>
        <fullName evidence="1">Uncharacterized protein</fullName>
    </submittedName>
</protein>
<dbReference type="Pfam" id="PF13479">
    <property type="entry name" value="AAA_24"/>
    <property type="match status" value="1"/>
</dbReference>
<organism evidence="1">
    <name type="scientific">marine sediment metagenome</name>
    <dbReference type="NCBI Taxonomy" id="412755"/>
    <lineage>
        <taxon>unclassified sequences</taxon>
        <taxon>metagenomes</taxon>
        <taxon>ecological metagenomes</taxon>
    </lineage>
</organism>
<feature type="non-terminal residue" evidence="1">
    <location>
        <position position="186"/>
    </location>
</feature>
<proteinExistence type="predicted"/>